<dbReference type="PANTHER" id="PTHR34836">
    <property type="entry name" value="OS06G0188250 PROTEIN"/>
    <property type="match status" value="1"/>
</dbReference>
<feature type="transmembrane region" description="Helical" evidence="17">
    <location>
        <begin position="779"/>
        <end position="803"/>
    </location>
</feature>
<feature type="compositionally biased region" description="Polar residues" evidence="16">
    <location>
        <begin position="884"/>
        <end position="897"/>
    </location>
</feature>
<feature type="domain" description="Ionotropic glutamate receptor C-terminal" evidence="18">
    <location>
        <begin position="414"/>
        <end position="757"/>
    </location>
</feature>
<evidence type="ECO:0000313" key="20">
    <source>
        <dbReference type="Proteomes" id="UP001341840"/>
    </source>
</evidence>
<dbReference type="Gene3D" id="3.40.50.2300">
    <property type="match status" value="2"/>
</dbReference>
<dbReference type="SMART" id="SM00079">
    <property type="entry name" value="PBPe"/>
    <property type="match status" value="1"/>
</dbReference>
<dbReference type="InterPro" id="IPR019594">
    <property type="entry name" value="Glu/Gly-bd"/>
</dbReference>
<dbReference type="InterPro" id="IPR044440">
    <property type="entry name" value="GABAb_receptor_plant_PBP1"/>
</dbReference>
<keyword evidence="20" id="KW-1185">Reference proteome</keyword>
<dbReference type="CDD" id="cd19990">
    <property type="entry name" value="PBP1_GABAb_receptor_plant"/>
    <property type="match status" value="1"/>
</dbReference>
<comment type="function">
    <text evidence="14">Glutamate-gated receptor that probably acts as a non-selective cation channel. May be involved in light-signal transduction and calcium homeostasis via the regulation of calcium influx into cells.</text>
</comment>
<dbReference type="SUPFAM" id="SSF53822">
    <property type="entry name" value="Periplasmic binding protein-like I"/>
    <property type="match status" value="1"/>
</dbReference>
<evidence type="ECO:0000256" key="7">
    <source>
        <dbReference type="ARBA" id="ARBA00022989"/>
    </source>
</evidence>
<reference evidence="19 20" key="1">
    <citation type="journal article" date="2023" name="Plants (Basel)">
        <title>Bridging the Gap: Combining Genomics and Transcriptomics Approaches to Understand Stylosanthes scabra, an Orphan Legume from the Brazilian Caatinga.</title>
        <authorList>
            <person name="Ferreira-Neto J.R.C."/>
            <person name="da Silva M.D."/>
            <person name="Binneck E."/>
            <person name="de Melo N.F."/>
            <person name="da Silva R.H."/>
            <person name="de Melo A.L.T.M."/>
            <person name="Pandolfi V."/>
            <person name="Bustamante F.O."/>
            <person name="Brasileiro-Vidal A.C."/>
            <person name="Benko-Iseppon A.M."/>
        </authorList>
    </citation>
    <scope>NUCLEOTIDE SEQUENCE [LARGE SCALE GENOMIC DNA]</scope>
    <source>
        <tissue evidence="19">Leaves</tissue>
    </source>
</reference>
<dbReference type="PIRSF" id="PIRSF037090">
    <property type="entry name" value="Iontro_Glu-like_rcpt_pln"/>
    <property type="match status" value="1"/>
</dbReference>
<dbReference type="Proteomes" id="UP001341840">
    <property type="component" value="Unassembled WGS sequence"/>
</dbReference>
<proteinExistence type="inferred from homology"/>
<dbReference type="InterPro" id="IPR015683">
    <property type="entry name" value="Ionotropic_Glu_rcpt"/>
</dbReference>
<accession>A0ABU6Y123</accession>
<dbReference type="InterPro" id="IPR001828">
    <property type="entry name" value="ANF_lig-bd_rcpt"/>
</dbReference>
<comment type="subunit">
    <text evidence="3">May form heteromers.</text>
</comment>
<evidence type="ECO:0000256" key="5">
    <source>
        <dbReference type="ARBA" id="ARBA00022692"/>
    </source>
</evidence>
<evidence type="ECO:0000256" key="4">
    <source>
        <dbReference type="ARBA" id="ARBA00022448"/>
    </source>
</evidence>
<keyword evidence="7 17" id="KW-1133">Transmembrane helix</keyword>
<evidence type="ECO:0000256" key="1">
    <source>
        <dbReference type="ARBA" id="ARBA00004141"/>
    </source>
</evidence>
<keyword evidence="6" id="KW-0732">Signal</keyword>
<feature type="compositionally biased region" description="Low complexity" evidence="16">
    <location>
        <begin position="903"/>
        <end position="913"/>
    </location>
</feature>
<organism evidence="19 20">
    <name type="scientific">Stylosanthes scabra</name>
    <dbReference type="NCBI Taxonomy" id="79078"/>
    <lineage>
        <taxon>Eukaryota</taxon>
        <taxon>Viridiplantae</taxon>
        <taxon>Streptophyta</taxon>
        <taxon>Embryophyta</taxon>
        <taxon>Tracheophyta</taxon>
        <taxon>Spermatophyta</taxon>
        <taxon>Magnoliopsida</taxon>
        <taxon>eudicotyledons</taxon>
        <taxon>Gunneridae</taxon>
        <taxon>Pentapetalae</taxon>
        <taxon>rosids</taxon>
        <taxon>fabids</taxon>
        <taxon>Fabales</taxon>
        <taxon>Fabaceae</taxon>
        <taxon>Papilionoideae</taxon>
        <taxon>50 kb inversion clade</taxon>
        <taxon>dalbergioids sensu lato</taxon>
        <taxon>Dalbergieae</taxon>
        <taxon>Pterocarpus clade</taxon>
        <taxon>Stylosanthes</taxon>
    </lineage>
</organism>
<keyword evidence="12 15" id="KW-1071">Ligand-gated ion channel</keyword>
<feature type="region of interest" description="Disordered" evidence="16">
    <location>
        <begin position="840"/>
        <end position="922"/>
    </location>
</feature>
<keyword evidence="9 15" id="KW-0472">Membrane</keyword>
<name>A0ABU6Y123_9FABA</name>
<comment type="caution">
    <text evidence="19">The sequence shown here is derived from an EMBL/GenBank/DDBJ whole genome shotgun (WGS) entry which is preliminary data.</text>
</comment>
<evidence type="ECO:0000256" key="12">
    <source>
        <dbReference type="ARBA" id="ARBA00023286"/>
    </source>
</evidence>
<evidence type="ECO:0000256" key="6">
    <source>
        <dbReference type="ARBA" id="ARBA00022729"/>
    </source>
</evidence>
<evidence type="ECO:0000256" key="8">
    <source>
        <dbReference type="ARBA" id="ARBA00023065"/>
    </source>
</evidence>
<keyword evidence="11" id="KW-0325">Glycoprotein</keyword>
<keyword evidence="4 15" id="KW-0813">Transport</keyword>
<dbReference type="SUPFAM" id="SSF53850">
    <property type="entry name" value="Periplasmic binding protein-like II"/>
    <property type="match status" value="1"/>
</dbReference>
<evidence type="ECO:0000256" key="15">
    <source>
        <dbReference type="PIRNR" id="PIRNR037090"/>
    </source>
</evidence>
<dbReference type="PANTHER" id="PTHR34836:SF1">
    <property type="entry name" value="OS09G0428600 PROTEIN"/>
    <property type="match status" value="1"/>
</dbReference>
<keyword evidence="13 15" id="KW-0407">Ion channel</keyword>
<keyword evidence="8 15" id="KW-0406">Ion transport</keyword>
<evidence type="ECO:0000313" key="19">
    <source>
        <dbReference type="EMBL" id="MED6203634.1"/>
    </source>
</evidence>
<dbReference type="InterPro" id="IPR001320">
    <property type="entry name" value="Iontro_rcpt_C"/>
</dbReference>
<evidence type="ECO:0000256" key="2">
    <source>
        <dbReference type="ARBA" id="ARBA00008685"/>
    </source>
</evidence>
<dbReference type="InterPro" id="IPR028082">
    <property type="entry name" value="Peripla_BP_I"/>
</dbReference>
<dbReference type="InterPro" id="IPR017103">
    <property type="entry name" value="Iontropic_Glu_rcpt_pln"/>
</dbReference>
<dbReference type="EMBL" id="JASCZI010241658">
    <property type="protein sequence ID" value="MED6203634.1"/>
    <property type="molecule type" value="Genomic_DNA"/>
</dbReference>
<gene>
    <name evidence="19" type="ORF">PIB30_001332</name>
</gene>
<dbReference type="Gene3D" id="1.10.287.70">
    <property type="match status" value="1"/>
</dbReference>
<feature type="transmembrane region" description="Helical" evidence="17">
    <location>
        <begin position="533"/>
        <end position="555"/>
    </location>
</feature>
<evidence type="ECO:0000256" key="17">
    <source>
        <dbReference type="SAM" id="Phobius"/>
    </source>
</evidence>
<dbReference type="Pfam" id="PF10613">
    <property type="entry name" value="Lig_chan-Glu_bd"/>
    <property type="match status" value="1"/>
</dbReference>
<protein>
    <recommendedName>
        <fullName evidence="15">Glutamate receptor</fullName>
    </recommendedName>
</protein>
<keyword evidence="5 17" id="KW-0812">Transmembrane</keyword>
<evidence type="ECO:0000256" key="11">
    <source>
        <dbReference type="ARBA" id="ARBA00023180"/>
    </source>
</evidence>
<comment type="subcellular location">
    <subcellularLocation>
        <location evidence="1">Membrane</location>
        <topology evidence="1">Multi-pass membrane protein</topology>
    </subcellularLocation>
</comment>
<feature type="transmembrane region" description="Helical" evidence="17">
    <location>
        <begin position="597"/>
        <end position="615"/>
    </location>
</feature>
<comment type="similarity">
    <text evidence="2 15">Belongs to the glutamate-gated ion channel (TC 1.A.10.1) family.</text>
</comment>
<dbReference type="Gene3D" id="3.40.190.10">
    <property type="entry name" value="Periplasmic binding protein-like II"/>
    <property type="match status" value="2"/>
</dbReference>
<evidence type="ECO:0000256" key="9">
    <source>
        <dbReference type="ARBA" id="ARBA00023136"/>
    </source>
</evidence>
<evidence type="ECO:0000256" key="10">
    <source>
        <dbReference type="ARBA" id="ARBA00023170"/>
    </source>
</evidence>
<dbReference type="Pfam" id="PF00060">
    <property type="entry name" value="Lig_chan"/>
    <property type="match status" value="1"/>
</dbReference>
<evidence type="ECO:0000256" key="14">
    <source>
        <dbReference type="ARBA" id="ARBA00049638"/>
    </source>
</evidence>
<keyword evidence="10 15" id="KW-0675">Receptor</keyword>
<dbReference type="CDD" id="cd13686">
    <property type="entry name" value="GluR_Plant"/>
    <property type="match status" value="1"/>
</dbReference>
<dbReference type="Pfam" id="PF01094">
    <property type="entry name" value="ANF_receptor"/>
    <property type="match status" value="1"/>
</dbReference>
<evidence type="ECO:0000256" key="16">
    <source>
        <dbReference type="SAM" id="MobiDB-lite"/>
    </source>
</evidence>
<comment type="function">
    <text evidence="15">Glutamate-gated receptor that probably acts as non-selective cation channel.</text>
</comment>
<evidence type="ECO:0000256" key="13">
    <source>
        <dbReference type="ARBA" id="ARBA00023303"/>
    </source>
</evidence>
<sequence>MSLSDFYDAHPHYNTRLLLNVRDSQNDVVTAASAAVELMKKEKVEAIMGPVTSMQASFVVNLGDKAHVPIISFTATSPSLTSLGSSYFFRIAQNDSSQVDAITDIIQSFSWRQAVPIYIDNDYGRAIIPFLTNSLQQANIRVPYLAVISPSATVDQIEEQLYKLMTMQTRVFVVHMLNNPGSTLFAIADRIGMMSQGYVWIVTNGMANTLASLDSSEMEAMQGVIGVKTYVPKSKRMVEFQARWKRRFLQENPTMVDANINVFGLWAYDATTALASAVERANNNNTKLGFENTTTNTSSNFSDMDNLGVSHSGEELRDALSDTRFSGLAGEFSLINGQLDATTFQIINVNGNGEKVIGYWTPQKGLTRNLSSSSSSGGGGLNNNNNNLGAMIWPGDSYSVPKGWEIPTNGKKLRIGVPVSSRPQFVNVELDSETNTTKVTGFSIDVFEAVVQDLPYALPYQLIPFAKSNGEMAGTYNDLIMQVFDAVVGDTTIIANRSKYVDFTLPYTESGVSMVVPVKDKSKKGAWVFLKPLTWDLWMTTGCSFVFFGFVVWVLEHRINKDFRGPPSHQIGTSLWFSFSTMVFAHREKVVSNTARFVVIIWVFVVLILTQSYTANLSSLLTVEQLRPTVTNVNDLIKYGTRVGYHRGSFIRGILLNLGFKDFQLITYNSTAQCDDLLSRGSQNGGIAAAFDEIPYIRILLGTYCSKYAMVDPTFKTDGFGFVFPRNSPMVADVSRAILKVTEDPRMKEIENAWFQNRSSCQEEDASVSSSNSLGLDSFWGLFLIAALPSISALLIFSATFLYDHRHQWWFINNNHDDNHLWKTRIRVLLRIFDQKDPRSHRFKRGSNNDSIKEEEDRENNDQSSSTIIGPHYHHHEHDHSLDAASSYTESSFSFQGSPCEDNNNNVELNNLNSSQPSQQEN</sequence>
<evidence type="ECO:0000259" key="18">
    <source>
        <dbReference type="SMART" id="SM00079"/>
    </source>
</evidence>
<evidence type="ECO:0000256" key="3">
    <source>
        <dbReference type="ARBA" id="ARBA00011095"/>
    </source>
</evidence>